<name>X1KHV7_9ZZZZ</name>
<dbReference type="Pfam" id="PF13561">
    <property type="entry name" value="adh_short_C2"/>
    <property type="match status" value="1"/>
</dbReference>
<sequence>MAAPGRVSYSVSKAGVIMLTSVLARELASHNIRVNAIAPGWVKTELTKVQWGDPETYKQLTATIPMGHWAEISDIASVALFLASDASSYMTGHTIVVDGGVLAYPDAFAGSQVASALSRRRYKLYNGSRWFLYLLWHADILALGKL</sequence>
<accession>X1KHV7</accession>
<evidence type="ECO:0008006" key="3">
    <source>
        <dbReference type="Google" id="ProtNLM"/>
    </source>
</evidence>
<dbReference type="GO" id="GO:0016616">
    <property type="term" value="F:oxidoreductase activity, acting on the CH-OH group of donors, NAD or NADP as acceptor"/>
    <property type="evidence" value="ECO:0007669"/>
    <property type="project" value="TreeGrafter"/>
</dbReference>
<protein>
    <recommendedName>
        <fullName evidence="3">Short-chain dehydrogenase/reductase SDR</fullName>
    </recommendedName>
</protein>
<comment type="caution">
    <text evidence="2">The sequence shown here is derived from an EMBL/GenBank/DDBJ whole genome shotgun (WGS) entry which is preliminary data.</text>
</comment>
<dbReference type="SUPFAM" id="SSF51735">
    <property type="entry name" value="NAD(P)-binding Rossmann-fold domains"/>
    <property type="match status" value="1"/>
</dbReference>
<gene>
    <name evidence="2" type="ORF">S06H3_03621</name>
</gene>
<evidence type="ECO:0000256" key="1">
    <source>
        <dbReference type="ARBA" id="ARBA00006484"/>
    </source>
</evidence>
<dbReference type="InterPro" id="IPR002347">
    <property type="entry name" value="SDR_fam"/>
</dbReference>
<dbReference type="Gene3D" id="3.40.50.720">
    <property type="entry name" value="NAD(P)-binding Rossmann-like Domain"/>
    <property type="match status" value="1"/>
</dbReference>
<organism evidence="2">
    <name type="scientific">marine sediment metagenome</name>
    <dbReference type="NCBI Taxonomy" id="412755"/>
    <lineage>
        <taxon>unclassified sequences</taxon>
        <taxon>metagenomes</taxon>
        <taxon>ecological metagenomes</taxon>
    </lineage>
</organism>
<evidence type="ECO:0000313" key="2">
    <source>
        <dbReference type="EMBL" id="GAH93200.1"/>
    </source>
</evidence>
<reference evidence="2" key="1">
    <citation type="journal article" date="2014" name="Front. Microbiol.">
        <title>High frequency of phylogenetically diverse reductive dehalogenase-homologous genes in deep subseafloor sedimentary metagenomes.</title>
        <authorList>
            <person name="Kawai M."/>
            <person name="Futagami T."/>
            <person name="Toyoda A."/>
            <person name="Takaki Y."/>
            <person name="Nishi S."/>
            <person name="Hori S."/>
            <person name="Arai W."/>
            <person name="Tsubouchi T."/>
            <person name="Morono Y."/>
            <person name="Uchiyama I."/>
            <person name="Ito T."/>
            <person name="Fujiyama A."/>
            <person name="Inagaki F."/>
            <person name="Takami H."/>
        </authorList>
    </citation>
    <scope>NUCLEOTIDE SEQUENCE</scope>
    <source>
        <strain evidence="2">Expedition CK06-06</strain>
    </source>
</reference>
<dbReference type="InterPro" id="IPR036291">
    <property type="entry name" value="NAD(P)-bd_dom_sf"/>
</dbReference>
<proteinExistence type="inferred from homology"/>
<dbReference type="PANTHER" id="PTHR42760">
    <property type="entry name" value="SHORT-CHAIN DEHYDROGENASES/REDUCTASES FAMILY MEMBER"/>
    <property type="match status" value="1"/>
</dbReference>
<dbReference type="EMBL" id="BARV01001198">
    <property type="protein sequence ID" value="GAH93200.1"/>
    <property type="molecule type" value="Genomic_DNA"/>
</dbReference>
<dbReference type="AlphaFoldDB" id="X1KHV7"/>
<dbReference type="PRINTS" id="PR00081">
    <property type="entry name" value="GDHRDH"/>
</dbReference>
<comment type="similarity">
    <text evidence="1">Belongs to the short-chain dehydrogenases/reductases (SDR) family.</text>
</comment>